<evidence type="ECO:0008006" key="3">
    <source>
        <dbReference type="Google" id="ProtNLM"/>
    </source>
</evidence>
<proteinExistence type="predicted"/>
<dbReference type="EMBL" id="CDSC02000070">
    <property type="protein sequence ID" value="SEH64203.1"/>
    <property type="molecule type" value="Genomic_DNA"/>
</dbReference>
<dbReference type="OrthoDB" id="8548924at2"/>
<sequence>MKKIIIYVLCIFTISCVSIPNFDKVRGNSGQNVAIAGMTFIPSGDIVWDIVRQHTYQAVLFNRNKDETLITTVETFNLPEEINKEKFLSFAKDIEKKALKTGRFERITEFINSYNHKGATCVKHIASSKDYGAKRDGQYTIFEVYGMYCMHPNNNNIGLFIQLSRKAPLDQKNQLFKQLGQDLLDSIVFKPYKI</sequence>
<evidence type="ECO:0000313" key="1">
    <source>
        <dbReference type="EMBL" id="SEH64203.1"/>
    </source>
</evidence>
<dbReference type="AlphaFoldDB" id="A0A1H6JP06"/>
<dbReference type="Proteomes" id="UP000198988">
    <property type="component" value="Unassembled WGS sequence"/>
</dbReference>
<reference evidence="2" key="1">
    <citation type="submission" date="2016-06" db="EMBL/GenBank/DDBJ databases">
        <authorList>
            <person name="Petersen J."/>
            <person name="Sayavedra L."/>
        </authorList>
    </citation>
    <scope>NUCLEOTIDE SEQUENCE [LARGE SCALE GENOMIC DNA]</scope>
    <source>
        <strain evidence="2">BazSymA</strain>
    </source>
</reference>
<protein>
    <recommendedName>
        <fullName evidence="3">Lipoprotein</fullName>
    </recommendedName>
</protein>
<accession>A0A1H6JP06</accession>
<name>A0A1H6JP06_9GAMM</name>
<dbReference type="RefSeq" id="WP_090714816.1">
    <property type="nucleotide sequence ID" value="NZ_CAESAP020000119.1"/>
</dbReference>
<gene>
    <name evidence="1" type="ORF">BAZSYMA_ACONTIG00005_1</name>
</gene>
<evidence type="ECO:0000313" key="2">
    <source>
        <dbReference type="Proteomes" id="UP000198988"/>
    </source>
</evidence>
<dbReference type="PROSITE" id="PS51257">
    <property type="entry name" value="PROKAR_LIPOPROTEIN"/>
    <property type="match status" value="1"/>
</dbReference>
<organism evidence="1 2">
    <name type="scientific">Bathymodiolus azoricus thioautotrophic gill symbiont</name>
    <dbReference type="NCBI Taxonomy" id="235205"/>
    <lineage>
        <taxon>Bacteria</taxon>
        <taxon>Pseudomonadati</taxon>
        <taxon>Pseudomonadota</taxon>
        <taxon>Gammaproteobacteria</taxon>
        <taxon>sulfur-oxidizing symbionts</taxon>
    </lineage>
</organism>